<feature type="signal peptide" evidence="7">
    <location>
        <begin position="1"/>
        <end position="23"/>
    </location>
</feature>
<accession>A0A1D7QJ64</accession>
<evidence type="ECO:0000256" key="7">
    <source>
        <dbReference type="SAM" id="SignalP"/>
    </source>
</evidence>
<feature type="chain" id="PRO_5009098717" description="TonB-dependent transporter Oar-like beta-barrel domain-containing protein" evidence="7">
    <location>
        <begin position="24"/>
        <end position="1092"/>
    </location>
</feature>
<dbReference type="SUPFAM" id="SSF56935">
    <property type="entry name" value="Porins"/>
    <property type="match status" value="1"/>
</dbReference>
<dbReference type="AlphaFoldDB" id="A0A1D7QJ64"/>
<dbReference type="GO" id="GO:0015344">
    <property type="term" value="F:siderophore uptake transmembrane transporter activity"/>
    <property type="evidence" value="ECO:0007669"/>
    <property type="project" value="TreeGrafter"/>
</dbReference>
<name>A0A1D7QJ64_9SPHI</name>
<keyword evidence="5" id="KW-0472">Membrane</keyword>
<evidence type="ECO:0000256" key="5">
    <source>
        <dbReference type="ARBA" id="ARBA00023136"/>
    </source>
</evidence>
<dbReference type="Pfam" id="PF25183">
    <property type="entry name" value="OMP_b-brl_4"/>
    <property type="match status" value="1"/>
</dbReference>
<proteinExistence type="predicted"/>
<sequence length="1092" mass="120559">MKRNLLLFLFTAVLMLGGQLVRAQNETTASINGVVADAQGPIAGASVIAIHEPSGTKYATSTRTDGRYNLPAMRIGGPYSITVSFIGYKSNTDRIEKLALGQNSTLNIKLSEEANNLSEVTVTATQSKVFNSGRTGAAQNISRTAIQNLPTLNRSFTDFVKLTPQFSVQFGSPSFAGRSNVGNNFTVDGALFNNAFGLQGTIGSQTGSQPINMDAFEEINVNIAPYDIRQSGFTGAAINAVTKSGTNEFQGTLNTYYRNQDLVSDYNYAGLKTPVTNFNLKGYGLTLGGPIIKNKLFFFLSGELERRTDPGTGFVASRGGSTGPNVSQVKAEDLEALSTYLQGLGYNPGPYQNYALNTRSDKLSAKVDYNIDDKNTLSLKYFYFRSYKDILPSNSGAPANNRQPSRQGLPFQSAGYGINNNMDNLNLEFRTRVSNKISNQLTVGFNNMNDFRESKGGKPFPLVDIMNSDGTSSTAFGYEPFTAFNTLKTKVYQVTDNLNIYAGRHEITVGINYEGYRTLNGFAPNYYGAYSFKSLDDFYNSAKNGVSNATNYSIQYSVLPDGSFPYAKTQSNTYGLYVQDAFTISDQFKLTAGLRADLNDISSSSGLRNENVEKLSFVNGEQIDVSRFPKASILWSPRLGFNWNVNNEGKTQVRGGTGLFTGRPPLVWISNQASNNGVQFGSENTANPTNRPFTPDVDAYRNVNKSTAANNTAYSLAVTQPNFKFMQVWRSNLAVDQKLPGGLNGTIEALYSKDINSVYFRNVNLNTNDSSPLVGADNRPVYKSSRIYGDNTPTPAKPNISEAIVMTNTDKGYSLSLTGTLSKEFKGGFFATAGYTYTDSRSVNDGGTIAQSMWRDRQVSGDPNSEAMSYSTYMVKSRFIASLVYRKEYINHLGTTISMFYQLQDGFRYSYTYANDLNNDGLKGNDLIYIPRNKSEILLVPENTGKTPDLRTPDQIWSQLDSYINQDNYLNKRRGKYAERNGLVGNMVGTLDLRIAQDLFTSFSNKKHSLQITFDVFNFGNLINKTWGVPKFANRANGLLSYKGIDPDTKKPTFSFPYMDSTSASPMVNSFSNSIDETARWRMQFGIKYRFN</sequence>
<evidence type="ECO:0000259" key="8">
    <source>
        <dbReference type="Pfam" id="PF25183"/>
    </source>
</evidence>
<dbReference type="GO" id="GO:0044718">
    <property type="term" value="P:siderophore transmembrane transport"/>
    <property type="evidence" value="ECO:0007669"/>
    <property type="project" value="TreeGrafter"/>
</dbReference>
<dbReference type="PANTHER" id="PTHR30069:SF46">
    <property type="entry name" value="OAR PROTEIN"/>
    <property type="match status" value="1"/>
</dbReference>
<evidence type="ECO:0000256" key="1">
    <source>
        <dbReference type="ARBA" id="ARBA00004571"/>
    </source>
</evidence>
<keyword evidence="7" id="KW-0732">Signal</keyword>
<evidence type="ECO:0000313" key="10">
    <source>
        <dbReference type="Proteomes" id="UP000094313"/>
    </source>
</evidence>
<dbReference type="EMBL" id="CP017141">
    <property type="protein sequence ID" value="AOM78714.1"/>
    <property type="molecule type" value="Genomic_DNA"/>
</dbReference>
<organism evidence="9 10">
    <name type="scientific">Pedobacter steynii</name>
    <dbReference type="NCBI Taxonomy" id="430522"/>
    <lineage>
        <taxon>Bacteria</taxon>
        <taxon>Pseudomonadati</taxon>
        <taxon>Bacteroidota</taxon>
        <taxon>Sphingobacteriia</taxon>
        <taxon>Sphingobacteriales</taxon>
        <taxon>Sphingobacteriaceae</taxon>
        <taxon>Pedobacter</taxon>
    </lineage>
</organism>
<dbReference type="Proteomes" id="UP000094313">
    <property type="component" value="Chromosome"/>
</dbReference>
<protein>
    <recommendedName>
        <fullName evidence="8">TonB-dependent transporter Oar-like beta-barrel domain-containing protein</fullName>
    </recommendedName>
</protein>
<dbReference type="InterPro" id="IPR036942">
    <property type="entry name" value="Beta-barrel_TonB_sf"/>
</dbReference>
<evidence type="ECO:0000313" key="9">
    <source>
        <dbReference type="EMBL" id="AOM78714.1"/>
    </source>
</evidence>
<reference evidence="9 10" key="1">
    <citation type="submission" date="2016-08" db="EMBL/GenBank/DDBJ databases">
        <authorList>
            <person name="Seilhamer J.J."/>
        </authorList>
    </citation>
    <scope>NUCLEOTIDE SEQUENCE [LARGE SCALE GENOMIC DNA]</scope>
    <source>
        <strain evidence="9 10">DX4</strain>
    </source>
</reference>
<feature type="domain" description="TonB-dependent transporter Oar-like beta-barrel" evidence="8">
    <location>
        <begin position="241"/>
        <end position="1024"/>
    </location>
</feature>
<gene>
    <name evidence="9" type="ORF">BFS30_16950</name>
</gene>
<dbReference type="InterPro" id="IPR037066">
    <property type="entry name" value="Plug_dom_sf"/>
</dbReference>
<dbReference type="Gene3D" id="2.170.130.10">
    <property type="entry name" value="TonB-dependent receptor, plug domain"/>
    <property type="match status" value="1"/>
</dbReference>
<keyword evidence="3" id="KW-1134">Transmembrane beta strand</keyword>
<dbReference type="Pfam" id="PF13620">
    <property type="entry name" value="CarboxypepD_reg"/>
    <property type="match status" value="1"/>
</dbReference>
<dbReference type="Gene3D" id="2.40.170.20">
    <property type="entry name" value="TonB-dependent receptor, beta-barrel domain"/>
    <property type="match status" value="1"/>
</dbReference>
<dbReference type="InterPro" id="IPR008969">
    <property type="entry name" value="CarboxyPept-like_regulatory"/>
</dbReference>
<evidence type="ECO:0000256" key="2">
    <source>
        <dbReference type="ARBA" id="ARBA00022448"/>
    </source>
</evidence>
<keyword evidence="6" id="KW-0998">Cell outer membrane</keyword>
<dbReference type="Gene3D" id="2.60.40.1120">
    <property type="entry name" value="Carboxypeptidase-like, regulatory domain"/>
    <property type="match status" value="1"/>
</dbReference>
<dbReference type="PANTHER" id="PTHR30069">
    <property type="entry name" value="TONB-DEPENDENT OUTER MEMBRANE RECEPTOR"/>
    <property type="match status" value="1"/>
</dbReference>
<keyword evidence="4" id="KW-0812">Transmembrane</keyword>
<dbReference type="InterPro" id="IPR057601">
    <property type="entry name" value="Oar-like_b-barrel"/>
</dbReference>
<dbReference type="RefSeq" id="WP_069380378.1">
    <property type="nucleotide sequence ID" value="NZ_CP017141.1"/>
</dbReference>
<evidence type="ECO:0000256" key="4">
    <source>
        <dbReference type="ARBA" id="ARBA00022692"/>
    </source>
</evidence>
<keyword evidence="2" id="KW-0813">Transport</keyword>
<keyword evidence="10" id="KW-1185">Reference proteome</keyword>
<dbReference type="GO" id="GO:0009279">
    <property type="term" value="C:cell outer membrane"/>
    <property type="evidence" value="ECO:0007669"/>
    <property type="project" value="UniProtKB-SubCell"/>
</dbReference>
<evidence type="ECO:0000256" key="3">
    <source>
        <dbReference type="ARBA" id="ARBA00022452"/>
    </source>
</evidence>
<dbReference type="OrthoDB" id="9768147at2"/>
<dbReference type="InterPro" id="IPR039426">
    <property type="entry name" value="TonB-dep_rcpt-like"/>
</dbReference>
<dbReference type="SUPFAM" id="SSF49464">
    <property type="entry name" value="Carboxypeptidase regulatory domain-like"/>
    <property type="match status" value="1"/>
</dbReference>
<dbReference type="KEGG" id="psty:BFS30_16950"/>
<evidence type="ECO:0000256" key="6">
    <source>
        <dbReference type="ARBA" id="ARBA00023237"/>
    </source>
</evidence>
<comment type="subcellular location">
    <subcellularLocation>
        <location evidence="1">Cell outer membrane</location>
        <topology evidence="1">Multi-pass membrane protein</topology>
    </subcellularLocation>
</comment>